<sequence length="496" mass="54677">MASISIPPPVHSVYVARILRLQPELGGMFADHMDMLSLTRWRLTCKSNYWQVSAALRRSLLSLIRPFVPLPHALLEIMLKYHAVFGGELALSFVLRDPAYTPADLEIYTSDYEFGSFCAAVVRDPHIRGRAREYELVTHNALYSLRRLVGETLHIRLSNGRSIYIRRSYNSSAAAPLSRTPCTALSNFVSPYGFACSHPSLTLNRRALLADLQTPFLVDLDVAVMTNLRAHRFSFATSPSEWPEYRRDIGPLHIYRPSVSTLHPDTAAGALHIVAVNTRSIVGAVQDTTTPDAGDPAGPRPFIGNLVPAPPVNIEPPGSPPHHGAVHDISGSASLTVDAPASAAPGSEHTTVPPRVYGGAFYGTDCWRHRFVCPSQSRYFGDRGSFIEFFDPLGGHEALCAAKNIAPFGPMVVWRIMSSYECVDDCGICDDIMEEGVTSIAVLFKQDPYVDLRYIASNRYTGRRATHDPFRFASYAREHESTFSSYTVGSSPYSLG</sequence>
<keyword evidence="2" id="KW-1185">Reference proteome</keyword>
<proteinExistence type="predicted"/>
<protein>
    <submittedName>
        <fullName evidence="1">Uncharacterized protein</fullName>
    </submittedName>
</protein>
<accession>A0A2G8RXM4</accession>
<evidence type="ECO:0000313" key="1">
    <source>
        <dbReference type="EMBL" id="PIL26244.1"/>
    </source>
</evidence>
<organism evidence="1 2">
    <name type="scientific">Ganoderma sinense ZZ0214-1</name>
    <dbReference type="NCBI Taxonomy" id="1077348"/>
    <lineage>
        <taxon>Eukaryota</taxon>
        <taxon>Fungi</taxon>
        <taxon>Dikarya</taxon>
        <taxon>Basidiomycota</taxon>
        <taxon>Agaricomycotina</taxon>
        <taxon>Agaricomycetes</taxon>
        <taxon>Polyporales</taxon>
        <taxon>Polyporaceae</taxon>
        <taxon>Ganoderma</taxon>
    </lineage>
</organism>
<comment type="caution">
    <text evidence="1">The sequence shown here is derived from an EMBL/GenBank/DDBJ whole genome shotgun (WGS) entry which is preliminary data.</text>
</comment>
<reference evidence="1 2" key="1">
    <citation type="journal article" date="2015" name="Sci. Rep.">
        <title>Chromosome-level genome map provides insights into diverse defense mechanisms in the medicinal fungus Ganoderma sinense.</title>
        <authorList>
            <person name="Zhu Y."/>
            <person name="Xu J."/>
            <person name="Sun C."/>
            <person name="Zhou S."/>
            <person name="Xu H."/>
            <person name="Nelson D.R."/>
            <person name="Qian J."/>
            <person name="Song J."/>
            <person name="Luo H."/>
            <person name="Xiang L."/>
            <person name="Li Y."/>
            <person name="Xu Z."/>
            <person name="Ji A."/>
            <person name="Wang L."/>
            <person name="Lu S."/>
            <person name="Hayward A."/>
            <person name="Sun W."/>
            <person name="Li X."/>
            <person name="Schwartz D.C."/>
            <person name="Wang Y."/>
            <person name="Chen S."/>
        </authorList>
    </citation>
    <scope>NUCLEOTIDE SEQUENCE [LARGE SCALE GENOMIC DNA]</scope>
    <source>
        <strain evidence="1 2">ZZ0214-1</strain>
    </source>
</reference>
<gene>
    <name evidence="1" type="ORF">GSI_12000</name>
</gene>
<dbReference type="EMBL" id="AYKW01000045">
    <property type="protein sequence ID" value="PIL26244.1"/>
    <property type="molecule type" value="Genomic_DNA"/>
</dbReference>
<dbReference type="Proteomes" id="UP000230002">
    <property type="component" value="Unassembled WGS sequence"/>
</dbReference>
<dbReference type="AlphaFoldDB" id="A0A2G8RXM4"/>
<evidence type="ECO:0000313" key="2">
    <source>
        <dbReference type="Proteomes" id="UP000230002"/>
    </source>
</evidence>
<name>A0A2G8RXM4_9APHY</name>
<dbReference type="OrthoDB" id="2757784at2759"/>